<proteinExistence type="predicted"/>
<comment type="caution">
    <text evidence="2">The sequence shown here is derived from an EMBL/GenBank/DDBJ whole genome shotgun (WGS) entry which is preliminary data.</text>
</comment>
<dbReference type="InterPro" id="IPR027417">
    <property type="entry name" value="P-loop_NTPase"/>
</dbReference>
<name>A0A9N9Z4K2_9HYPO</name>
<dbReference type="Gene3D" id="3.40.50.300">
    <property type="entry name" value="P-loop containing nucleotide triphosphate hydrolases"/>
    <property type="match status" value="1"/>
</dbReference>
<dbReference type="PANTHER" id="PTHR10285">
    <property type="entry name" value="URIDINE KINASE"/>
    <property type="match status" value="1"/>
</dbReference>
<protein>
    <recommendedName>
        <fullName evidence="1">Phosphoribulokinase/uridine kinase domain-containing protein</fullName>
    </recommendedName>
</protein>
<evidence type="ECO:0000313" key="3">
    <source>
        <dbReference type="Proteomes" id="UP000775872"/>
    </source>
</evidence>
<dbReference type="Pfam" id="PF00485">
    <property type="entry name" value="PRK"/>
    <property type="match status" value="1"/>
</dbReference>
<dbReference type="EMBL" id="CABFOC020000035">
    <property type="protein sequence ID" value="CAH0048963.1"/>
    <property type="molecule type" value="Genomic_DNA"/>
</dbReference>
<dbReference type="GO" id="GO:0005524">
    <property type="term" value="F:ATP binding"/>
    <property type="evidence" value="ECO:0007669"/>
    <property type="project" value="InterPro"/>
</dbReference>
<evidence type="ECO:0000259" key="1">
    <source>
        <dbReference type="Pfam" id="PF00485"/>
    </source>
</evidence>
<feature type="domain" description="Phosphoribulokinase/uridine kinase" evidence="1">
    <location>
        <begin position="59"/>
        <end position="189"/>
    </location>
</feature>
<dbReference type="GO" id="GO:0016301">
    <property type="term" value="F:kinase activity"/>
    <property type="evidence" value="ECO:0007669"/>
    <property type="project" value="InterPro"/>
</dbReference>
<organism evidence="2 3">
    <name type="scientific">Clonostachys solani</name>
    <dbReference type="NCBI Taxonomy" id="160281"/>
    <lineage>
        <taxon>Eukaryota</taxon>
        <taxon>Fungi</taxon>
        <taxon>Dikarya</taxon>
        <taxon>Ascomycota</taxon>
        <taxon>Pezizomycotina</taxon>
        <taxon>Sordariomycetes</taxon>
        <taxon>Hypocreomycetidae</taxon>
        <taxon>Hypocreales</taxon>
        <taxon>Bionectriaceae</taxon>
        <taxon>Clonostachys</taxon>
    </lineage>
</organism>
<keyword evidence="3" id="KW-1185">Reference proteome</keyword>
<gene>
    <name evidence="2" type="ORF">CSOL1703_00000913</name>
</gene>
<dbReference type="AlphaFoldDB" id="A0A9N9Z4K2"/>
<dbReference type="InterPro" id="IPR006083">
    <property type="entry name" value="PRK/URK"/>
</dbReference>
<dbReference type="OrthoDB" id="6362633at2759"/>
<reference evidence="2" key="1">
    <citation type="submission" date="2021-10" db="EMBL/GenBank/DDBJ databases">
        <authorList>
            <person name="Piombo E."/>
        </authorList>
    </citation>
    <scope>NUCLEOTIDE SEQUENCE</scope>
</reference>
<dbReference type="Proteomes" id="UP000775872">
    <property type="component" value="Unassembled WGS sequence"/>
</dbReference>
<accession>A0A9N9Z4K2</accession>
<evidence type="ECO:0000313" key="2">
    <source>
        <dbReference type="EMBL" id="CAH0048963.1"/>
    </source>
</evidence>
<dbReference type="SUPFAM" id="SSF52540">
    <property type="entry name" value="P-loop containing nucleoside triphosphate hydrolases"/>
    <property type="match status" value="1"/>
</dbReference>
<sequence length="266" mass="29761">MEAQVDRLVEKAWKMYEQTPSDKRLCRPPLQLTIGDNDCALKYLFLYSIMHRSLTCAKVIGVAGIPGSGKTTLAAIVSSRLQDRAREAGANGQVSIALSMDGFHKTRKELSAMPDPDTAHARRGAAYTFNADKYLDLVTSLRDSIGAPVLAPTFDHALKDPREGDIIIQEVTRIVVVEGLYVALDEPVWRDAGRLLDDIWFVNVDFEVARKRLRERHVRAGIVKDLEEGDRRALENDLVNGKEIVEKKLPVSEIVQSRDDGSWVHE</sequence>